<dbReference type="InterPro" id="IPR033909">
    <property type="entry name" value="RNR_small"/>
</dbReference>
<comment type="subunit">
    <text evidence="2">Tetramer of two alpha and two beta subunits.</text>
</comment>
<dbReference type="InterPro" id="IPR000358">
    <property type="entry name" value="RNR_small_fam"/>
</dbReference>
<evidence type="ECO:0000256" key="6">
    <source>
        <dbReference type="ARBA" id="ARBA00023116"/>
    </source>
</evidence>
<dbReference type="PANTHER" id="PTHR23409:SF18">
    <property type="entry name" value="RIBONUCLEOSIDE-DIPHOSPHATE REDUCTASE SUBUNIT M2"/>
    <property type="match status" value="1"/>
</dbReference>
<evidence type="ECO:0000256" key="2">
    <source>
        <dbReference type="ARBA" id="ARBA00011209"/>
    </source>
</evidence>
<dbReference type="PANTHER" id="PTHR23409">
    <property type="entry name" value="RIBONUCLEOSIDE-DIPHOSPHATE REDUCTASE SMALL CHAIN"/>
    <property type="match status" value="1"/>
</dbReference>
<proteinExistence type="inferred from homology"/>
<evidence type="ECO:0000256" key="3">
    <source>
        <dbReference type="ARBA" id="ARBA00022723"/>
    </source>
</evidence>
<comment type="catalytic activity">
    <reaction evidence="7 8">
        <text>a 2'-deoxyribonucleoside 5'-diphosphate + [thioredoxin]-disulfide + H2O = a ribonucleoside 5'-diphosphate + [thioredoxin]-dithiol</text>
        <dbReference type="Rhea" id="RHEA:23252"/>
        <dbReference type="Rhea" id="RHEA-COMP:10698"/>
        <dbReference type="Rhea" id="RHEA-COMP:10700"/>
        <dbReference type="ChEBI" id="CHEBI:15377"/>
        <dbReference type="ChEBI" id="CHEBI:29950"/>
        <dbReference type="ChEBI" id="CHEBI:50058"/>
        <dbReference type="ChEBI" id="CHEBI:57930"/>
        <dbReference type="ChEBI" id="CHEBI:73316"/>
        <dbReference type="EC" id="1.17.4.1"/>
    </reaction>
</comment>
<dbReference type="PIRSF" id="PIRSF000355">
    <property type="entry name" value="NrdB"/>
    <property type="match status" value="1"/>
</dbReference>
<dbReference type="InterPro" id="IPR030475">
    <property type="entry name" value="RNR_small_AS"/>
</dbReference>
<dbReference type="Pfam" id="PF00268">
    <property type="entry name" value="Ribonuc_red_sm"/>
    <property type="match status" value="1"/>
</dbReference>
<dbReference type="SUPFAM" id="SSF47240">
    <property type="entry name" value="Ferritin-like"/>
    <property type="match status" value="1"/>
</dbReference>
<evidence type="ECO:0000256" key="5">
    <source>
        <dbReference type="ARBA" id="ARBA00023004"/>
    </source>
</evidence>
<evidence type="ECO:0000256" key="1">
    <source>
        <dbReference type="ARBA" id="ARBA00009303"/>
    </source>
</evidence>
<dbReference type="PROSITE" id="PS00368">
    <property type="entry name" value="RIBORED_SMALL"/>
    <property type="match status" value="1"/>
</dbReference>
<organism evidence="9 10">
    <name type="scientific">Paenibacillus profundus</name>
    <dbReference type="NCBI Taxonomy" id="1173085"/>
    <lineage>
        <taxon>Bacteria</taxon>
        <taxon>Bacillati</taxon>
        <taxon>Bacillota</taxon>
        <taxon>Bacilli</taxon>
        <taxon>Bacillales</taxon>
        <taxon>Paenibacillaceae</taxon>
        <taxon>Paenibacillus</taxon>
    </lineage>
</organism>
<dbReference type="NCBIfam" id="NF007183">
    <property type="entry name" value="PRK09614.1-2"/>
    <property type="match status" value="1"/>
</dbReference>
<evidence type="ECO:0000313" key="10">
    <source>
        <dbReference type="Proteomes" id="UP001199916"/>
    </source>
</evidence>
<dbReference type="InterPro" id="IPR026494">
    <property type="entry name" value="RNR_NrdF-like"/>
</dbReference>
<sequence>MNKFEAVNWNAPEADYTELLWTQNTSQFWLDTEIPISKDLKSWAKLSHNEKLTFMRVLGGLTLLDTEQGNVGMPMIAQHVADKQKKAILIFQAAMEEIHAKSYSTIFTTVASSEMINDTFEWVKEDKHLQYKTSRIDSYYKNIQDGGNLSLYQAMVASVFLESFLFYSGFFYPLYLAGQGKMVASGEIIKLIVRDESVHGVFVGLLAQEAFQQLNGAEQEAASRFVQDLLNDLYKNELEYTEKLYDPIGLTHEVKKYIRYNANKALMNLGLEPVFEEEEVNPVVLNGIRTQTTTHDFFSTKGQGYQKGKVEPLHDEDFELLNRRVLESNKLGI</sequence>
<evidence type="ECO:0000256" key="8">
    <source>
        <dbReference type="PIRNR" id="PIRNR000355"/>
    </source>
</evidence>
<comment type="function">
    <text evidence="8">Provides the precursors necessary for DNA synthesis. Catalyzes the biosynthesis of deoxyribonucleotides from the corresponding ribonucleotides.</text>
</comment>
<dbReference type="InterPro" id="IPR009078">
    <property type="entry name" value="Ferritin-like_SF"/>
</dbReference>
<dbReference type="GO" id="GO:0004748">
    <property type="term" value="F:ribonucleoside-diphosphate reductase activity, thioredoxin disulfide as acceptor"/>
    <property type="evidence" value="ECO:0007669"/>
    <property type="project" value="UniProtKB-EC"/>
</dbReference>
<dbReference type="Gene3D" id="1.10.620.20">
    <property type="entry name" value="Ribonucleotide Reductase, subunit A"/>
    <property type="match status" value="1"/>
</dbReference>
<keyword evidence="4 8" id="KW-0560">Oxidoreductase</keyword>
<dbReference type="EMBL" id="JAJNBZ010000007">
    <property type="protein sequence ID" value="MCE5169905.1"/>
    <property type="molecule type" value="Genomic_DNA"/>
</dbReference>
<dbReference type="EC" id="1.17.4.1" evidence="8"/>
<dbReference type="Proteomes" id="UP001199916">
    <property type="component" value="Unassembled WGS sequence"/>
</dbReference>
<keyword evidence="6 8" id="KW-0215">Deoxyribonucleotide synthesis</keyword>
<comment type="cofactor">
    <cofactor evidence="8">
        <name>Fe cation</name>
        <dbReference type="ChEBI" id="CHEBI:24875"/>
    </cofactor>
    <text evidence="8">Binds 2 iron ions per subunit.</text>
</comment>
<dbReference type="InterPro" id="IPR012348">
    <property type="entry name" value="RNR-like"/>
</dbReference>
<comment type="similarity">
    <text evidence="1 8">Belongs to the ribonucleoside diphosphate reductase small chain family.</text>
</comment>
<accession>A0ABS8YHR8</accession>
<name>A0ABS8YHR8_9BACL</name>
<evidence type="ECO:0000256" key="7">
    <source>
        <dbReference type="ARBA" id="ARBA00047754"/>
    </source>
</evidence>
<evidence type="ECO:0000256" key="4">
    <source>
        <dbReference type="ARBA" id="ARBA00023002"/>
    </source>
</evidence>
<keyword evidence="3 8" id="KW-0479">Metal-binding</keyword>
<gene>
    <name evidence="9" type="primary">nrdF</name>
    <name evidence="9" type="ORF">LQV63_11340</name>
</gene>
<keyword evidence="10" id="KW-1185">Reference proteome</keyword>
<evidence type="ECO:0000313" key="9">
    <source>
        <dbReference type="EMBL" id="MCE5169905.1"/>
    </source>
</evidence>
<dbReference type="CDD" id="cd01049">
    <property type="entry name" value="RNRR2"/>
    <property type="match status" value="1"/>
</dbReference>
<dbReference type="RefSeq" id="WP_019423942.1">
    <property type="nucleotide sequence ID" value="NZ_JAJNBZ010000007.1"/>
</dbReference>
<dbReference type="NCBIfam" id="TIGR04171">
    <property type="entry name" value="RNR_1b_NrdF"/>
    <property type="match status" value="1"/>
</dbReference>
<reference evidence="9 10" key="1">
    <citation type="submission" date="2021-11" db="EMBL/GenBank/DDBJ databases">
        <title>Draft genome sequence of Paenibacillus profundus YoMME, a new Gram-positive bacteria with exoelectrogenic properties.</title>
        <authorList>
            <person name="Hubenova Y."/>
            <person name="Hubenova E."/>
            <person name="Manasiev Y."/>
            <person name="Peykov S."/>
            <person name="Mitov M."/>
        </authorList>
    </citation>
    <scope>NUCLEOTIDE SEQUENCE [LARGE SCALE GENOMIC DNA]</scope>
    <source>
        <strain evidence="9 10">YoMME</strain>
    </source>
</reference>
<protein>
    <recommendedName>
        <fullName evidence="8">Ribonucleoside-diphosphate reductase subunit beta</fullName>
        <ecNumber evidence="8">1.17.4.1</ecNumber>
    </recommendedName>
</protein>
<comment type="caution">
    <text evidence="9">The sequence shown here is derived from an EMBL/GenBank/DDBJ whole genome shotgun (WGS) entry which is preliminary data.</text>
</comment>
<keyword evidence="5 8" id="KW-0408">Iron</keyword>